<dbReference type="Proteomes" id="UP001156706">
    <property type="component" value="Unassembled WGS sequence"/>
</dbReference>
<evidence type="ECO:0000313" key="2">
    <source>
        <dbReference type="Proteomes" id="UP001156706"/>
    </source>
</evidence>
<organism evidence="1 2">
    <name type="scientific">Chitinimonas prasina</name>
    <dbReference type="NCBI Taxonomy" id="1434937"/>
    <lineage>
        <taxon>Bacteria</taxon>
        <taxon>Pseudomonadati</taxon>
        <taxon>Pseudomonadota</taxon>
        <taxon>Betaproteobacteria</taxon>
        <taxon>Neisseriales</taxon>
        <taxon>Chitinibacteraceae</taxon>
        <taxon>Chitinimonas</taxon>
    </lineage>
</organism>
<proteinExistence type="predicted"/>
<sequence>MATLCIQIQPDRIADFDHPAVVAACEAMRVHKPLISGFQREEGDDDGPYVNLMFETEQPGRVWPLLEAAFYGAGALGDALRATSMAMCTGEEGWEDYLLLYHYDDNLPLDTLPLD</sequence>
<dbReference type="RefSeq" id="WP_284194611.1">
    <property type="nucleotide sequence ID" value="NZ_BSOG01000001.1"/>
</dbReference>
<evidence type="ECO:0000313" key="1">
    <source>
        <dbReference type="EMBL" id="GLR11452.1"/>
    </source>
</evidence>
<dbReference type="EMBL" id="BSOG01000001">
    <property type="protein sequence ID" value="GLR11452.1"/>
    <property type="molecule type" value="Genomic_DNA"/>
</dbReference>
<comment type="caution">
    <text evidence="1">The sequence shown here is derived from an EMBL/GenBank/DDBJ whole genome shotgun (WGS) entry which is preliminary data.</text>
</comment>
<reference evidence="2" key="1">
    <citation type="journal article" date="2019" name="Int. J. Syst. Evol. Microbiol.">
        <title>The Global Catalogue of Microorganisms (GCM) 10K type strain sequencing project: providing services to taxonomists for standard genome sequencing and annotation.</title>
        <authorList>
            <consortium name="The Broad Institute Genomics Platform"/>
            <consortium name="The Broad Institute Genome Sequencing Center for Infectious Disease"/>
            <person name="Wu L."/>
            <person name="Ma J."/>
        </authorList>
    </citation>
    <scope>NUCLEOTIDE SEQUENCE [LARGE SCALE GENOMIC DNA]</scope>
    <source>
        <strain evidence="2">NBRC 110044</strain>
    </source>
</reference>
<keyword evidence="2" id="KW-1185">Reference proteome</keyword>
<accession>A0ABQ5YAM2</accession>
<gene>
    <name evidence="1" type="ORF">GCM10007907_02420</name>
</gene>
<protein>
    <submittedName>
        <fullName evidence="1">Uncharacterized protein</fullName>
    </submittedName>
</protein>
<name>A0ABQ5YAM2_9NEIS</name>